<keyword evidence="2" id="KW-1185">Reference proteome</keyword>
<sequence>MTTPEEPLSSSSTLRPFSKLVNLNIQEIEDLDSLPEKANFSSAIMDMEMHQLDINATGDASPYFFDDIGN</sequence>
<dbReference type="Proteomes" id="UP000436088">
    <property type="component" value="Unassembled WGS sequence"/>
</dbReference>
<evidence type="ECO:0000313" key="1">
    <source>
        <dbReference type="EMBL" id="KAE8723069.1"/>
    </source>
</evidence>
<proteinExistence type="predicted"/>
<evidence type="ECO:0000313" key="2">
    <source>
        <dbReference type="Proteomes" id="UP000436088"/>
    </source>
</evidence>
<protein>
    <submittedName>
        <fullName evidence="1">Uncharacterized protein</fullName>
    </submittedName>
</protein>
<accession>A0A6A3C7P9</accession>
<name>A0A6A3C7P9_HIBSY</name>
<dbReference type="AlphaFoldDB" id="A0A6A3C7P9"/>
<comment type="caution">
    <text evidence="1">The sequence shown here is derived from an EMBL/GenBank/DDBJ whole genome shotgun (WGS) entry which is preliminary data.</text>
</comment>
<dbReference type="EMBL" id="VEPZ02000548">
    <property type="protein sequence ID" value="KAE8723069.1"/>
    <property type="molecule type" value="Genomic_DNA"/>
</dbReference>
<organism evidence="1 2">
    <name type="scientific">Hibiscus syriacus</name>
    <name type="common">Rose of Sharon</name>
    <dbReference type="NCBI Taxonomy" id="106335"/>
    <lineage>
        <taxon>Eukaryota</taxon>
        <taxon>Viridiplantae</taxon>
        <taxon>Streptophyta</taxon>
        <taxon>Embryophyta</taxon>
        <taxon>Tracheophyta</taxon>
        <taxon>Spermatophyta</taxon>
        <taxon>Magnoliopsida</taxon>
        <taxon>eudicotyledons</taxon>
        <taxon>Gunneridae</taxon>
        <taxon>Pentapetalae</taxon>
        <taxon>rosids</taxon>
        <taxon>malvids</taxon>
        <taxon>Malvales</taxon>
        <taxon>Malvaceae</taxon>
        <taxon>Malvoideae</taxon>
        <taxon>Hibiscus</taxon>
    </lineage>
</organism>
<reference evidence="1" key="1">
    <citation type="submission" date="2019-09" db="EMBL/GenBank/DDBJ databases">
        <title>Draft genome information of white flower Hibiscus syriacus.</title>
        <authorList>
            <person name="Kim Y.-M."/>
        </authorList>
    </citation>
    <scope>NUCLEOTIDE SEQUENCE [LARGE SCALE GENOMIC DNA]</scope>
    <source>
        <strain evidence="1">YM2019G1</strain>
    </source>
</reference>
<gene>
    <name evidence="1" type="ORF">F3Y22_tig00013285pilonHSYRG00290</name>
</gene>